<dbReference type="PANTHER" id="PTHR43174:SF2">
    <property type="entry name" value="UDP-N-ACETYLGLUCOSAMINE 2-EPIMERASE"/>
    <property type="match status" value="1"/>
</dbReference>
<dbReference type="AlphaFoldDB" id="A0A3R8MK63"/>
<evidence type="ECO:0000256" key="5">
    <source>
        <dbReference type="ARBA" id="ARBA00074883"/>
    </source>
</evidence>
<organism evidence="8 9">
    <name type="scientific">Bibersteinia trehalosi</name>
    <name type="common">Pasteurella trehalosi</name>
    <dbReference type="NCBI Taxonomy" id="47735"/>
    <lineage>
        <taxon>Bacteria</taxon>
        <taxon>Pseudomonadati</taxon>
        <taxon>Pseudomonadota</taxon>
        <taxon>Gammaproteobacteria</taxon>
        <taxon>Pasteurellales</taxon>
        <taxon>Pasteurellaceae</taxon>
        <taxon>Bibersteinia</taxon>
    </lineage>
</organism>
<dbReference type="STRING" id="1263831.F543_3300"/>
<protein>
    <recommendedName>
        <fullName evidence="5">UDP-N-acetylglucosamine 2-epimerase</fullName>
        <ecNumber evidence="4">5.1.3.14</ecNumber>
    </recommendedName>
</protein>
<dbReference type="Proteomes" id="UP000276010">
    <property type="component" value="Unassembled WGS sequence"/>
</dbReference>
<evidence type="ECO:0000256" key="6">
    <source>
        <dbReference type="RuleBase" id="RU003513"/>
    </source>
</evidence>
<dbReference type="EC" id="5.1.3.14" evidence="4"/>
<dbReference type="GO" id="GO:0008761">
    <property type="term" value="F:UDP-N-acetylglucosamine 2-epimerase activity"/>
    <property type="evidence" value="ECO:0007669"/>
    <property type="project" value="UniProtKB-EC"/>
</dbReference>
<reference evidence="8 9" key="1">
    <citation type="submission" date="2018-11" db="EMBL/GenBank/DDBJ databases">
        <title>Whole genome sequence of Bibersteinia trehalosi strain OADDL-BT1 an multidrug resistant pathogen isolate.</title>
        <authorList>
            <person name="Couger M."/>
            <person name="Ramachandran A."/>
        </authorList>
    </citation>
    <scope>NUCLEOTIDE SEQUENCE [LARGE SCALE GENOMIC DNA]</scope>
    <source>
        <strain evidence="8 9">OADDL-BT1</strain>
    </source>
</reference>
<evidence type="ECO:0000256" key="1">
    <source>
        <dbReference type="ARBA" id="ARBA00023235"/>
    </source>
</evidence>
<proteinExistence type="inferred from homology"/>
<evidence type="ECO:0000313" key="8">
    <source>
        <dbReference type="EMBL" id="RRN01710.1"/>
    </source>
</evidence>
<comment type="caution">
    <text evidence="8">The sequence shown here is derived from an EMBL/GenBank/DDBJ whole genome shotgun (WGS) entry which is preliminary data.</text>
</comment>
<evidence type="ECO:0000256" key="4">
    <source>
        <dbReference type="ARBA" id="ARBA00038858"/>
    </source>
</evidence>
<evidence type="ECO:0000256" key="3">
    <source>
        <dbReference type="ARBA" id="ARBA00038209"/>
    </source>
</evidence>
<dbReference type="SUPFAM" id="SSF53756">
    <property type="entry name" value="UDP-Glycosyltransferase/glycogen phosphorylase"/>
    <property type="match status" value="1"/>
</dbReference>
<dbReference type="RefSeq" id="WP_125135218.1">
    <property type="nucleotide sequence ID" value="NZ_CP146202.1"/>
</dbReference>
<name>A0A3R8MK63_BIBTR</name>
<dbReference type="Pfam" id="PF02350">
    <property type="entry name" value="Epimerase_2"/>
    <property type="match status" value="1"/>
</dbReference>
<evidence type="ECO:0000313" key="9">
    <source>
        <dbReference type="Proteomes" id="UP000276010"/>
    </source>
</evidence>
<comment type="catalytic activity">
    <reaction evidence="2">
        <text>UDP-N-acetyl-alpha-D-glucosamine = UDP-N-acetyl-alpha-D-mannosamine</text>
        <dbReference type="Rhea" id="RHEA:17213"/>
        <dbReference type="ChEBI" id="CHEBI:57705"/>
        <dbReference type="ChEBI" id="CHEBI:68623"/>
        <dbReference type="EC" id="5.1.3.14"/>
    </reaction>
</comment>
<sequence>MMSKIKTLIVFGTRPEAIKLVPLIKLLQQDSAFELKICNTAQHRQMLDQVLRLFEIAPDYDLDLMQAEQDLGDLTSRILQKMHAVLSKFRPHLVIVHGDTTTSFATSLAAFYQKIPVAHVEAGLRTYQRYSPFPEEINRRLTAVLAQWHFAPTFSAKQHLLNEGIPAEQIWVTGNTVIDTLQQTLQKIQQNPALVQQCASCYPFLKQDKKLILVTGHRRESFGDGVEQICLAIAKLAHQYQDVQFVYPVHLNPHVQAPVYRLLGNIENVFLIKPQEYVSFVYLMEQAYLILTDSGGIQEEATALSKPVLVMRETSERHEAIHAGSVKLVGTDAMRIVQHVQQLLDDQTSYQAMTQAQSPYGNGQASQYIVQILKQGYKFQYDQ</sequence>
<accession>A0A3R8MK63</accession>
<dbReference type="FunFam" id="3.40.50.2000:FF:000043">
    <property type="entry name" value="UDP-N-acetylglucosamine 2-epimerase"/>
    <property type="match status" value="1"/>
</dbReference>
<keyword evidence="1 6" id="KW-0413">Isomerase</keyword>
<feature type="domain" description="UDP-N-acetylglucosamine 2-epimerase" evidence="7">
    <location>
        <begin position="27"/>
        <end position="374"/>
    </location>
</feature>
<dbReference type="EMBL" id="RRUC01000040">
    <property type="protein sequence ID" value="RRN01710.1"/>
    <property type="molecule type" value="Genomic_DNA"/>
</dbReference>
<evidence type="ECO:0000259" key="7">
    <source>
        <dbReference type="Pfam" id="PF02350"/>
    </source>
</evidence>
<dbReference type="CDD" id="cd03786">
    <property type="entry name" value="GTB_UDP-GlcNAc_2-Epimerase"/>
    <property type="match status" value="1"/>
</dbReference>
<dbReference type="InterPro" id="IPR003331">
    <property type="entry name" value="UDP_GlcNAc_Epimerase_2_dom"/>
</dbReference>
<dbReference type="Gene3D" id="3.40.50.2000">
    <property type="entry name" value="Glycogen Phosphorylase B"/>
    <property type="match status" value="2"/>
</dbReference>
<comment type="similarity">
    <text evidence="3 6">Belongs to the UDP-N-acetylglucosamine 2-epimerase family.</text>
</comment>
<dbReference type="PANTHER" id="PTHR43174">
    <property type="entry name" value="UDP-N-ACETYLGLUCOSAMINE 2-EPIMERASE"/>
    <property type="match status" value="1"/>
</dbReference>
<dbReference type="NCBIfam" id="TIGR00236">
    <property type="entry name" value="wecB"/>
    <property type="match status" value="1"/>
</dbReference>
<evidence type="ECO:0000256" key="2">
    <source>
        <dbReference type="ARBA" id="ARBA00036080"/>
    </source>
</evidence>
<dbReference type="InterPro" id="IPR029767">
    <property type="entry name" value="WecB-like"/>
</dbReference>
<gene>
    <name evidence="8" type="ORF">EIM44_09320</name>
</gene>